<dbReference type="GO" id="GO:0005509">
    <property type="term" value="F:calcium ion binding"/>
    <property type="evidence" value="ECO:0007669"/>
    <property type="project" value="InterPro"/>
</dbReference>
<dbReference type="RefSeq" id="XP_040725877.1">
    <property type="nucleotide sequence ID" value="XM_040867723.1"/>
</dbReference>
<reference evidence="5 6" key="1">
    <citation type="submission" date="2016-07" db="EMBL/GenBank/DDBJ databases">
        <title>Pervasive Adenine N6-methylation of Active Genes in Fungi.</title>
        <authorList>
            <consortium name="DOE Joint Genome Institute"/>
            <person name="Mondo S.J."/>
            <person name="Dannebaum R.O."/>
            <person name="Kuo R.C."/>
            <person name="Labutti K."/>
            <person name="Haridas S."/>
            <person name="Kuo A."/>
            <person name="Salamov A."/>
            <person name="Ahrendt S.R."/>
            <person name="Lipzen A."/>
            <person name="Sullivan W."/>
            <person name="Andreopoulos W.B."/>
            <person name="Clum A."/>
            <person name="Lindquist E."/>
            <person name="Daum C."/>
            <person name="Ramamoorthy G.K."/>
            <person name="Gryganskyi A."/>
            <person name="Culley D."/>
            <person name="Magnuson J.K."/>
            <person name="James T.Y."/>
            <person name="O'Malley M.A."/>
            <person name="Stajich J.E."/>
            <person name="Spatafora J.W."/>
            <person name="Visel A."/>
            <person name="Grigoriev I.V."/>
        </authorList>
    </citation>
    <scope>NUCLEOTIDE SEQUENCE [LARGE SCALE GENOMIC DNA]</scope>
    <source>
        <strain evidence="5 6">12-1054</strain>
    </source>
</reference>
<dbReference type="FunFam" id="1.10.472.80:FF:000021">
    <property type="entry name" value="GTPase activating protein (Gyp2)"/>
    <property type="match status" value="1"/>
</dbReference>
<comment type="caution">
    <text evidence="5">The sequence shown here is derived from an EMBL/GenBank/DDBJ whole genome shotgun (WGS) entry which is preliminary data.</text>
</comment>
<sequence>MNGSVPGTLYLTTSYLCFKSADRHTALFILPLYAVSRVERVSSRTFQFCLSIKTWHKMTMTIQFIGLRHANEHFCDLLKKGLQDNLSNMKILKPFLSGCWSEHLLAPKIDEPPGGMGDKFGYPGDVKKLKDRSKMRLWKEYLTENGRNLTLVRFPTFSKLVRVGLPNKLRGEIWELTSGAMLSRWAHPNEYRDLQENNAGKSTLSMEEIEKDLNRSLPEYPGYQEDHGIGALRRVLTAYSWKDPELGYCQAMNIVVAALLIYTSEEQSFWLLHTLCSEMLPGYYSTTMYGTLLDQSVFESLCERTMPVLWSHFQKSDLQLSLVSLPWFLSLYINSMPLVLAFRVLDCFFLEGPRVLFQVGLAILRINGEELLDVTDDGSFIECLKRYFLTLDDSAHPNSENPKARAVTKFQELMVVAFKEFAQVTHETVITERRKHKEKTLNSIESFAKRTQIRSLSHTGKLSSDDISILYDRFHDAIYKQRVGFGGLSDTRMDQQAFKSFMAGIADWAKEPDAQSEFMDRLLRRWDADFRGSLSLQNVVRGVAELKTDESALLEHIAYFFELFDDDADGKLHRDDVLKLTEALLWIARRETDDLYLSSISSFIKTCFTFAEDDAASTEDVPLVDLPTEKPVAAIQDHASMFVTLPTFRMVVLADPLLEAFFTHRFVRSIQITPAASTNHVPKGIRGMLDAVVSDGTKLASEIRKRMEDYEDQHTSQGAKVEKEDEGPDAHDRELLQNDLL</sequence>
<organism evidence="5 6">
    <name type="scientific">Protomyces lactucae-debilis</name>
    <dbReference type="NCBI Taxonomy" id="2754530"/>
    <lineage>
        <taxon>Eukaryota</taxon>
        <taxon>Fungi</taxon>
        <taxon>Dikarya</taxon>
        <taxon>Ascomycota</taxon>
        <taxon>Taphrinomycotina</taxon>
        <taxon>Taphrinomycetes</taxon>
        <taxon>Taphrinales</taxon>
        <taxon>Protomycetaceae</taxon>
        <taxon>Protomyces</taxon>
    </lineage>
</organism>
<dbReference type="PANTHER" id="PTHR47219">
    <property type="entry name" value="RAB GTPASE-ACTIVATING PROTEIN 1-LIKE"/>
    <property type="match status" value="1"/>
</dbReference>
<dbReference type="InterPro" id="IPR000195">
    <property type="entry name" value="Rab-GAP-TBC_dom"/>
</dbReference>
<evidence type="ECO:0000256" key="1">
    <source>
        <dbReference type="ARBA" id="ARBA00022468"/>
    </source>
</evidence>
<dbReference type="AlphaFoldDB" id="A0A1Y2FJ61"/>
<proteinExistence type="predicted"/>
<evidence type="ECO:0000313" key="6">
    <source>
        <dbReference type="Proteomes" id="UP000193685"/>
    </source>
</evidence>
<accession>A0A1Y2FJ61</accession>
<dbReference type="InterPro" id="IPR011992">
    <property type="entry name" value="EF-hand-dom_pair"/>
</dbReference>
<dbReference type="Gene3D" id="1.10.472.80">
    <property type="entry name" value="Ypt/Rab-GAP domain of gyp1p, domain 3"/>
    <property type="match status" value="1"/>
</dbReference>
<feature type="region of interest" description="Disordered" evidence="2">
    <location>
        <begin position="707"/>
        <end position="741"/>
    </location>
</feature>
<dbReference type="Gene3D" id="1.10.238.10">
    <property type="entry name" value="EF-hand"/>
    <property type="match status" value="1"/>
</dbReference>
<evidence type="ECO:0000259" key="3">
    <source>
        <dbReference type="PROSITE" id="PS50086"/>
    </source>
</evidence>
<dbReference type="Pfam" id="PF00566">
    <property type="entry name" value="RabGAP-TBC"/>
    <property type="match status" value="1"/>
</dbReference>
<dbReference type="InterPro" id="IPR035969">
    <property type="entry name" value="Rab-GAP_TBC_sf"/>
</dbReference>
<dbReference type="InterPro" id="IPR002048">
    <property type="entry name" value="EF_hand_dom"/>
</dbReference>
<dbReference type="PANTHER" id="PTHR47219:SF20">
    <property type="entry name" value="TBC1 DOMAIN FAMILY MEMBER 2B"/>
    <property type="match status" value="1"/>
</dbReference>
<dbReference type="Proteomes" id="UP000193685">
    <property type="component" value="Unassembled WGS sequence"/>
</dbReference>
<gene>
    <name evidence="5" type="ORF">BCR37DRAFT_346859</name>
</gene>
<dbReference type="Gene3D" id="2.30.29.30">
    <property type="entry name" value="Pleckstrin-homology domain (PH domain)/Phosphotyrosine-binding domain (PTB)"/>
    <property type="match status" value="1"/>
</dbReference>
<dbReference type="GeneID" id="63784322"/>
<protein>
    <submittedName>
        <fullName evidence="5">Rab-GTPase-TBC domain-domain-containing protein</fullName>
    </submittedName>
</protein>
<dbReference type="InterPro" id="IPR004182">
    <property type="entry name" value="GRAM"/>
</dbReference>
<dbReference type="InterPro" id="IPR050302">
    <property type="entry name" value="Rab_GAP_TBC_domain"/>
</dbReference>
<dbReference type="Gene3D" id="1.10.10.750">
    <property type="entry name" value="Ypt/Rab-GAP domain of gyp1p, domain 1"/>
    <property type="match status" value="1"/>
</dbReference>
<dbReference type="Pfam" id="PF02893">
    <property type="entry name" value="GRAM"/>
    <property type="match status" value="1"/>
</dbReference>
<dbReference type="SUPFAM" id="SSF47923">
    <property type="entry name" value="Ypt/Rab-GAP domain of gyp1p"/>
    <property type="match status" value="2"/>
</dbReference>
<dbReference type="SMART" id="SM00164">
    <property type="entry name" value="TBC"/>
    <property type="match status" value="1"/>
</dbReference>
<feature type="domain" description="Rab-GAP TBC" evidence="3">
    <location>
        <begin position="164"/>
        <end position="352"/>
    </location>
</feature>
<dbReference type="GO" id="GO:0031267">
    <property type="term" value="F:small GTPase binding"/>
    <property type="evidence" value="ECO:0007669"/>
    <property type="project" value="TreeGrafter"/>
</dbReference>
<dbReference type="OrthoDB" id="17687at2759"/>
<dbReference type="GO" id="GO:0005096">
    <property type="term" value="F:GTPase activator activity"/>
    <property type="evidence" value="ECO:0007669"/>
    <property type="project" value="UniProtKB-KW"/>
</dbReference>
<dbReference type="OMA" id="IYMSETQ"/>
<keyword evidence="6" id="KW-1185">Reference proteome</keyword>
<evidence type="ECO:0000256" key="2">
    <source>
        <dbReference type="SAM" id="MobiDB-lite"/>
    </source>
</evidence>
<dbReference type="EMBL" id="MCFI01000008">
    <property type="protein sequence ID" value="ORY83296.1"/>
    <property type="molecule type" value="Genomic_DNA"/>
</dbReference>
<dbReference type="PROSITE" id="PS50222">
    <property type="entry name" value="EF_HAND_2"/>
    <property type="match status" value="1"/>
</dbReference>
<feature type="domain" description="EF-hand" evidence="4">
    <location>
        <begin position="552"/>
        <end position="587"/>
    </location>
</feature>
<dbReference type="Gene3D" id="1.10.8.270">
    <property type="entry name" value="putative rabgap domain of human tbc1 domain family member 14 like domains"/>
    <property type="match status" value="1"/>
</dbReference>
<dbReference type="FunFam" id="1.10.8.270:FF:000002">
    <property type="entry name" value="TBC1 domain family member 9B"/>
    <property type="match status" value="1"/>
</dbReference>
<dbReference type="InterPro" id="IPR011993">
    <property type="entry name" value="PH-like_dom_sf"/>
</dbReference>
<dbReference type="PROSITE" id="PS50086">
    <property type="entry name" value="TBC_RABGAP"/>
    <property type="match status" value="1"/>
</dbReference>
<name>A0A1Y2FJ61_PROLT</name>
<keyword evidence="1" id="KW-0343">GTPase activation</keyword>
<dbReference type="SUPFAM" id="SSF47473">
    <property type="entry name" value="EF-hand"/>
    <property type="match status" value="1"/>
</dbReference>
<evidence type="ECO:0000259" key="4">
    <source>
        <dbReference type="PROSITE" id="PS50222"/>
    </source>
</evidence>
<evidence type="ECO:0000313" key="5">
    <source>
        <dbReference type="EMBL" id="ORY83296.1"/>
    </source>
</evidence>
<dbReference type="STRING" id="56484.A0A1Y2FJ61"/>